<organism evidence="2 3">
    <name type="scientific">Hydrogenobacter hydrogenophilus</name>
    <dbReference type="NCBI Taxonomy" id="35835"/>
    <lineage>
        <taxon>Bacteria</taxon>
        <taxon>Pseudomonadati</taxon>
        <taxon>Aquificota</taxon>
        <taxon>Aquificia</taxon>
        <taxon>Aquificales</taxon>
        <taxon>Aquificaceae</taxon>
        <taxon>Hydrogenobacter</taxon>
    </lineage>
</organism>
<dbReference type="InterPro" id="IPR036197">
    <property type="entry name" value="NarG-like_sf"/>
</dbReference>
<protein>
    <submittedName>
        <fullName evidence="2">Nitrate reductase gamma subunit</fullName>
    </submittedName>
</protein>
<dbReference type="Gene3D" id="1.20.950.20">
    <property type="entry name" value="Transmembrane di-heme cytochromes, Chain C"/>
    <property type="match status" value="1"/>
</dbReference>
<keyword evidence="1" id="KW-0812">Transmembrane</keyword>
<accession>A0A285P029</accession>
<keyword evidence="1" id="KW-1133">Transmembrane helix</keyword>
<evidence type="ECO:0000313" key="3">
    <source>
        <dbReference type="Proteomes" id="UP000218627"/>
    </source>
</evidence>
<gene>
    <name evidence="2" type="ORF">SAMN06265353_1208</name>
</gene>
<dbReference type="OrthoDB" id="7872966at2"/>
<feature type="transmembrane region" description="Helical" evidence="1">
    <location>
        <begin position="151"/>
        <end position="170"/>
    </location>
</feature>
<evidence type="ECO:0000313" key="2">
    <source>
        <dbReference type="EMBL" id="SNZ14788.1"/>
    </source>
</evidence>
<keyword evidence="1" id="KW-0472">Membrane</keyword>
<sequence>MSDVAFYDFVRGPLLKFALFVFFIGITYRFFRVVFLGLPKDYAKPKGNPYYMALKKIVIKPTMGWTFNEIFSRRAVNFIGGFLFHLGFLGLTFFVPAHAFLWQEIIGLPIPAMPNIVSDVLAYSALGSLIALTIHRALNPVLRLLTGKDEYLANFLIGAILFTGLLATKWAGGGSYVWILSTHMLLADLLILYIPFSRLSHFVYYFLSVGFMGWNAGKRGVSF</sequence>
<dbReference type="Proteomes" id="UP000218627">
    <property type="component" value="Unassembled WGS sequence"/>
</dbReference>
<dbReference type="RefSeq" id="WP_096602404.1">
    <property type="nucleotide sequence ID" value="NZ_OBEN01000006.1"/>
</dbReference>
<dbReference type="SUPFAM" id="SSF103501">
    <property type="entry name" value="Respiratory nitrate reductase 1 gamma chain"/>
    <property type="match status" value="1"/>
</dbReference>
<feature type="transmembrane region" description="Helical" evidence="1">
    <location>
        <begin position="75"/>
        <end position="100"/>
    </location>
</feature>
<keyword evidence="3" id="KW-1185">Reference proteome</keyword>
<proteinExistence type="predicted"/>
<evidence type="ECO:0000256" key="1">
    <source>
        <dbReference type="SAM" id="Phobius"/>
    </source>
</evidence>
<dbReference type="EMBL" id="OBEN01000006">
    <property type="protein sequence ID" value="SNZ14788.1"/>
    <property type="molecule type" value="Genomic_DNA"/>
</dbReference>
<name>A0A285P029_9AQUI</name>
<reference evidence="3" key="1">
    <citation type="submission" date="2017-09" db="EMBL/GenBank/DDBJ databases">
        <authorList>
            <person name="Varghese N."/>
            <person name="Submissions S."/>
        </authorList>
    </citation>
    <scope>NUCLEOTIDE SEQUENCE [LARGE SCALE GENOMIC DNA]</scope>
    <source>
        <strain evidence="3">DSM 2913</strain>
    </source>
</reference>
<dbReference type="AlphaFoldDB" id="A0A285P029"/>
<feature type="transmembrane region" description="Helical" evidence="1">
    <location>
        <begin position="120"/>
        <end position="139"/>
    </location>
</feature>
<feature type="transmembrane region" description="Helical" evidence="1">
    <location>
        <begin position="17"/>
        <end position="38"/>
    </location>
</feature>